<gene>
    <name evidence="1" type="ORF">METZ01_LOCUS208118</name>
</gene>
<feature type="non-terminal residue" evidence="1">
    <location>
        <position position="1"/>
    </location>
</feature>
<protein>
    <submittedName>
        <fullName evidence="1">Uncharacterized protein</fullName>
    </submittedName>
</protein>
<reference evidence="1" key="1">
    <citation type="submission" date="2018-05" db="EMBL/GenBank/DDBJ databases">
        <authorList>
            <person name="Lanie J.A."/>
            <person name="Ng W.-L."/>
            <person name="Kazmierczak K.M."/>
            <person name="Andrzejewski T.M."/>
            <person name="Davidsen T.M."/>
            <person name="Wayne K.J."/>
            <person name="Tettelin H."/>
            <person name="Glass J.I."/>
            <person name="Rusch D."/>
            <person name="Podicherti R."/>
            <person name="Tsui H.-C.T."/>
            <person name="Winkler M.E."/>
        </authorList>
    </citation>
    <scope>NUCLEOTIDE SEQUENCE</scope>
</reference>
<accession>A0A382EYS0</accession>
<name>A0A382EYS0_9ZZZZ</name>
<organism evidence="1">
    <name type="scientific">marine metagenome</name>
    <dbReference type="NCBI Taxonomy" id="408172"/>
    <lineage>
        <taxon>unclassified sequences</taxon>
        <taxon>metagenomes</taxon>
        <taxon>ecological metagenomes</taxon>
    </lineage>
</organism>
<dbReference type="EMBL" id="UINC01046801">
    <property type="protein sequence ID" value="SVB55264.1"/>
    <property type="molecule type" value="Genomic_DNA"/>
</dbReference>
<proteinExistence type="predicted"/>
<dbReference type="AlphaFoldDB" id="A0A382EYS0"/>
<sequence>VILGKLLGLNLQPAILSQLVQLALHFLHRDDRVERAQRKQNRLILCLRGQFPHRLLRLVNITTDPNAPGQLVRVAHRDFHRYQAALAEAELKSLPRRKTGLALGIKQSKQCLTAAFHTRRRVIREIIP</sequence>
<evidence type="ECO:0000313" key="1">
    <source>
        <dbReference type="EMBL" id="SVB55264.1"/>
    </source>
</evidence>